<dbReference type="GO" id="GO:0016787">
    <property type="term" value="F:hydrolase activity"/>
    <property type="evidence" value="ECO:0007669"/>
    <property type="project" value="UniProtKB-KW"/>
</dbReference>
<dbReference type="InterPro" id="IPR006935">
    <property type="entry name" value="Helicase/UvrB_N"/>
</dbReference>
<sequence>MAFINTTINEFIEHILQFNAVDEILNDCETQADKNIVYEKLWDMCIKFGFCSTFPNSQYIHKIGNFDTGELKTLTNLNKYVSNTKVYNDDTNICSTIILQNSSTNTYIFITSKYDIKNIIDITTKHKHIYTDYQIYILVPDKNKVEVITDNKYITKNNILDEYDLNKCFLLFKQSIIQNKELYETLNYNELYMNSKNNLTLRFHQEMITSKTADLISSKHKSFLWGCKCRSGKTYMIGGLLLKLLNIKKTLNALIIIPAPTETAPQFTEDLFNNFRDFNRFKIHHIQNSSSIKSIILSDNNIFIASKQLLQKYINDTVITKIKNLKLDIIGFDENHHSGTTDLSKAIIDSYSSKNTAKIFLTATYSKPLKEWNIATECQTYWGTEDEQICKSITIDNHNIKKLIDAHGKSYVNNTVKHFTDLGYNIDDIFSSYQRMPDMHLITNLFDTEKYDDLIKKLGTDANKTGFCFDTLLGLNNLKTQFSFKTEVNTFLRYISGSVKGDKTIFTRIHNICSKHDSRTPFTQIWFLPTNYINEISECLKILMLEDDVLNKYEILCINRKNKDLAKDIKDNIIMKETEAMKSGKRGLILLAGSMLTLGITLNKCDVVILMNDSVSTDKVFQQIYRCMTEGTNKKIGFVIDININRVLNICLHHTIHTNCTNIADKLTYLIENHLIHIDADIMDNKKINSDTVLKKLMDTWKNDPVNNFKSLLKNLDYDADDIDSPTQKIINNIFTKSNSDNKPDTTFRLKDHEDQLQVLPTGKETHIDKTDKVDDASSDSESEDDELSISFSKDVLP</sequence>
<dbReference type="Gene3D" id="3.40.50.300">
    <property type="entry name" value="P-loop containing nucleotide triphosphate hydrolases"/>
    <property type="match status" value="1"/>
</dbReference>
<feature type="compositionally biased region" description="Low complexity" evidence="2">
    <location>
        <begin position="789"/>
        <end position="798"/>
    </location>
</feature>
<keyword evidence="1" id="KW-0378">Hydrolase</keyword>
<dbReference type="GO" id="GO:0008168">
    <property type="term" value="F:methyltransferase activity"/>
    <property type="evidence" value="ECO:0007669"/>
    <property type="project" value="UniProtKB-KW"/>
</dbReference>
<dbReference type="Pfam" id="PF04851">
    <property type="entry name" value="ResIII"/>
    <property type="match status" value="1"/>
</dbReference>
<dbReference type="EMBL" id="MK072200">
    <property type="protein sequence ID" value="AYV79919.1"/>
    <property type="molecule type" value="Genomic_DNA"/>
</dbReference>
<feature type="domain" description="Helicase ATP-binding" evidence="3">
    <location>
        <begin position="214"/>
        <end position="372"/>
    </location>
</feature>
<dbReference type="InterPro" id="IPR014001">
    <property type="entry name" value="Helicase_ATP-bd"/>
</dbReference>
<evidence type="ECO:0000259" key="3">
    <source>
        <dbReference type="PROSITE" id="PS51192"/>
    </source>
</evidence>
<proteinExistence type="predicted"/>
<dbReference type="InterPro" id="IPR027417">
    <property type="entry name" value="P-loop_NTPase"/>
</dbReference>
<dbReference type="GO" id="GO:0032259">
    <property type="term" value="P:methylation"/>
    <property type="evidence" value="ECO:0007669"/>
    <property type="project" value="UniProtKB-KW"/>
</dbReference>
<keyword evidence="4" id="KW-0808">Transferase</keyword>
<keyword evidence="4" id="KW-0489">Methyltransferase</keyword>
<name>A0A3G5A364_9VIRU</name>
<dbReference type="GO" id="GO:0005524">
    <property type="term" value="F:ATP binding"/>
    <property type="evidence" value="ECO:0007669"/>
    <property type="project" value="InterPro"/>
</dbReference>
<reference evidence="4" key="1">
    <citation type="submission" date="2018-10" db="EMBL/GenBank/DDBJ databases">
        <title>Hidden diversity of soil giant viruses.</title>
        <authorList>
            <person name="Schulz F."/>
            <person name="Alteio L."/>
            <person name="Goudeau D."/>
            <person name="Ryan E.M."/>
            <person name="Malmstrom R.R."/>
            <person name="Blanchard J."/>
            <person name="Woyke T."/>
        </authorList>
    </citation>
    <scope>NUCLEOTIDE SEQUENCE</scope>
    <source>
        <strain evidence="4">GAV1</strain>
    </source>
</reference>
<dbReference type="PROSITE" id="PS51192">
    <property type="entry name" value="HELICASE_ATP_BIND_1"/>
    <property type="match status" value="1"/>
</dbReference>
<evidence type="ECO:0000256" key="2">
    <source>
        <dbReference type="SAM" id="MobiDB-lite"/>
    </source>
</evidence>
<feature type="non-terminal residue" evidence="4">
    <location>
        <position position="798"/>
    </location>
</feature>
<feature type="compositionally biased region" description="Basic and acidic residues" evidence="2">
    <location>
        <begin position="764"/>
        <end position="776"/>
    </location>
</feature>
<gene>
    <name evidence="4" type="ORF">Gaeavirus2_1</name>
</gene>
<evidence type="ECO:0000313" key="4">
    <source>
        <dbReference type="EMBL" id="AYV79919.1"/>
    </source>
</evidence>
<dbReference type="SUPFAM" id="SSF52540">
    <property type="entry name" value="P-loop containing nucleoside triphosphate hydrolases"/>
    <property type="match status" value="1"/>
</dbReference>
<protein>
    <submittedName>
        <fullName evidence="4">Restriction-modification methylase</fullName>
    </submittedName>
</protein>
<evidence type="ECO:0000256" key="1">
    <source>
        <dbReference type="ARBA" id="ARBA00022801"/>
    </source>
</evidence>
<feature type="compositionally biased region" description="Acidic residues" evidence="2">
    <location>
        <begin position="777"/>
        <end position="788"/>
    </location>
</feature>
<feature type="region of interest" description="Disordered" evidence="2">
    <location>
        <begin position="759"/>
        <end position="798"/>
    </location>
</feature>
<accession>A0A3G5A364</accession>
<dbReference type="GO" id="GO:0003677">
    <property type="term" value="F:DNA binding"/>
    <property type="evidence" value="ECO:0007669"/>
    <property type="project" value="InterPro"/>
</dbReference>
<organism evidence="4">
    <name type="scientific">Gaeavirus sp</name>
    <dbReference type="NCBI Taxonomy" id="2487767"/>
    <lineage>
        <taxon>Viruses</taxon>
        <taxon>Varidnaviria</taxon>
        <taxon>Bamfordvirae</taxon>
        <taxon>Nucleocytoviricota</taxon>
        <taxon>Megaviricetes</taxon>
        <taxon>Imitervirales</taxon>
        <taxon>Mimiviridae</taxon>
        <taxon>Klosneuvirinae</taxon>
    </lineage>
</organism>